<evidence type="ECO:0000256" key="1">
    <source>
        <dbReference type="SAM" id="MobiDB-lite"/>
    </source>
</evidence>
<dbReference type="EMBL" id="MU128955">
    <property type="protein sequence ID" value="KAF9514917.1"/>
    <property type="molecule type" value="Genomic_DNA"/>
</dbReference>
<comment type="caution">
    <text evidence="2">The sequence shown here is derived from an EMBL/GenBank/DDBJ whole genome shotgun (WGS) entry which is preliminary data.</text>
</comment>
<sequence length="186" mass="20015">MTVHPTELRQQQQEPTHPIPHGGSAHGPRGVPPQGRRFQTNTSAPFPGIDITGPPPFRDVGGEPVFVGSSVSPGSVHPCKLVPHLRPVCRVAYGGGELGHEGRYDILPITQEHEWVPTSQGRVPEGRRPVDGGYEESGHRLYHAVAVVHGCSVPGKTGAHLAGANVPYGGSEIVVREGYWILCWRD</sequence>
<dbReference type="Pfam" id="PF11901">
    <property type="entry name" value="DM9"/>
    <property type="match status" value="1"/>
</dbReference>
<dbReference type="AlphaFoldDB" id="A0A9P6AZX2"/>
<reference evidence="2" key="1">
    <citation type="journal article" date="2020" name="Nat. Commun.">
        <title>Large-scale genome sequencing of mycorrhizal fungi provides insights into the early evolution of symbiotic traits.</title>
        <authorList>
            <person name="Miyauchi S."/>
            <person name="Kiss E."/>
            <person name="Kuo A."/>
            <person name="Drula E."/>
            <person name="Kohler A."/>
            <person name="Sanchez-Garcia M."/>
            <person name="Morin E."/>
            <person name="Andreopoulos B."/>
            <person name="Barry K.W."/>
            <person name="Bonito G."/>
            <person name="Buee M."/>
            <person name="Carver A."/>
            <person name="Chen C."/>
            <person name="Cichocki N."/>
            <person name="Clum A."/>
            <person name="Culley D."/>
            <person name="Crous P.W."/>
            <person name="Fauchery L."/>
            <person name="Girlanda M."/>
            <person name="Hayes R.D."/>
            <person name="Keri Z."/>
            <person name="LaButti K."/>
            <person name="Lipzen A."/>
            <person name="Lombard V."/>
            <person name="Magnuson J."/>
            <person name="Maillard F."/>
            <person name="Murat C."/>
            <person name="Nolan M."/>
            <person name="Ohm R.A."/>
            <person name="Pangilinan J."/>
            <person name="Pereira M.F."/>
            <person name="Perotto S."/>
            <person name="Peter M."/>
            <person name="Pfister S."/>
            <person name="Riley R."/>
            <person name="Sitrit Y."/>
            <person name="Stielow J.B."/>
            <person name="Szollosi G."/>
            <person name="Zifcakova L."/>
            <person name="Stursova M."/>
            <person name="Spatafora J.W."/>
            <person name="Tedersoo L."/>
            <person name="Vaario L.M."/>
            <person name="Yamada A."/>
            <person name="Yan M."/>
            <person name="Wang P."/>
            <person name="Xu J."/>
            <person name="Bruns T."/>
            <person name="Baldrian P."/>
            <person name="Vilgalys R."/>
            <person name="Dunand C."/>
            <person name="Henrissat B."/>
            <person name="Grigoriev I.V."/>
            <person name="Hibbett D."/>
            <person name="Nagy L.G."/>
            <person name="Martin F.M."/>
        </authorList>
    </citation>
    <scope>NUCLEOTIDE SEQUENCE</scope>
    <source>
        <strain evidence="2">UP504</strain>
    </source>
</reference>
<proteinExistence type="predicted"/>
<dbReference type="InterPro" id="IPR006616">
    <property type="entry name" value="DM9_repeat"/>
</dbReference>
<protein>
    <submittedName>
        <fullName evidence="2">Uncharacterized protein</fullName>
    </submittedName>
</protein>
<dbReference type="PANTHER" id="PTHR31649">
    <property type="entry name" value="AGAP009604-PA"/>
    <property type="match status" value="1"/>
</dbReference>
<name>A0A9P6AZX2_9AGAM</name>
<dbReference type="Proteomes" id="UP000886523">
    <property type="component" value="Unassembled WGS sequence"/>
</dbReference>
<evidence type="ECO:0000313" key="3">
    <source>
        <dbReference type="Proteomes" id="UP000886523"/>
    </source>
</evidence>
<organism evidence="2 3">
    <name type="scientific">Hydnum rufescens UP504</name>
    <dbReference type="NCBI Taxonomy" id="1448309"/>
    <lineage>
        <taxon>Eukaryota</taxon>
        <taxon>Fungi</taxon>
        <taxon>Dikarya</taxon>
        <taxon>Basidiomycota</taxon>
        <taxon>Agaricomycotina</taxon>
        <taxon>Agaricomycetes</taxon>
        <taxon>Cantharellales</taxon>
        <taxon>Hydnaceae</taxon>
        <taxon>Hydnum</taxon>
    </lineage>
</organism>
<evidence type="ECO:0000313" key="2">
    <source>
        <dbReference type="EMBL" id="KAF9514917.1"/>
    </source>
</evidence>
<keyword evidence="3" id="KW-1185">Reference proteome</keyword>
<dbReference type="OrthoDB" id="2142040at2759"/>
<gene>
    <name evidence="2" type="ORF">BS47DRAFT_1342525</name>
</gene>
<dbReference type="PANTHER" id="PTHR31649:SF1">
    <property type="entry name" value="FARNESOIC ACID O-METHYL TRANSFERASE DOMAIN-CONTAINING PROTEIN"/>
    <property type="match status" value="1"/>
</dbReference>
<accession>A0A9P6AZX2</accession>
<feature type="region of interest" description="Disordered" evidence="1">
    <location>
        <begin position="1"/>
        <end position="59"/>
    </location>
</feature>